<dbReference type="EMBL" id="AOFM01000019">
    <property type="protein sequence ID" value="EME72194.1"/>
    <property type="molecule type" value="Genomic_DNA"/>
</dbReference>
<dbReference type="STRING" id="1274524.BSONL12_22890"/>
<evidence type="ECO:0000313" key="2">
    <source>
        <dbReference type="Proteomes" id="UP000011907"/>
    </source>
</evidence>
<comment type="caution">
    <text evidence="1">The sequence shown here is derived from an EMBL/GenBank/DDBJ whole genome shotgun (WGS) entry which is preliminary data.</text>
</comment>
<proteinExistence type="predicted"/>
<dbReference type="Proteomes" id="UP000011907">
    <property type="component" value="Unassembled WGS sequence"/>
</dbReference>
<sequence>MTKYYKVDKNSDLHRDLEYVFYIKGNFLKEMNDEISQALGIEDACNKVGYSRSSEPVLFVESKFKNEVEGSDLKKHPVCSGDKTYYEFKKRSKPYKAFLKFVKDHDLNNVITRQNLTMVVRFFHNFRGRIEINYYNEEFWIESHEEQHLDYLHETTEADYYEMRLNLAKKKETV</sequence>
<protein>
    <submittedName>
        <fullName evidence="1">Uncharacterized protein</fullName>
    </submittedName>
</protein>
<dbReference type="OrthoDB" id="2928532at2"/>
<name>M5NY95_9BACI</name>
<gene>
    <name evidence="1" type="ORF">BSONL12_22890</name>
</gene>
<dbReference type="AlphaFoldDB" id="M5NY95"/>
<evidence type="ECO:0000313" key="1">
    <source>
        <dbReference type="EMBL" id="EME72194.1"/>
    </source>
</evidence>
<accession>M5NY95</accession>
<organism evidence="1 2">
    <name type="scientific">Bacillus sonorensis L12</name>
    <dbReference type="NCBI Taxonomy" id="1274524"/>
    <lineage>
        <taxon>Bacteria</taxon>
        <taxon>Bacillati</taxon>
        <taxon>Bacillota</taxon>
        <taxon>Bacilli</taxon>
        <taxon>Bacillales</taxon>
        <taxon>Bacillaceae</taxon>
        <taxon>Bacillus</taxon>
    </lineage>
</organism>
<reference evidence="1 2" key="1">
    <citation type="journal article" date="2013" name="Genome Announc.">
        <title>Draft Whole-Genome Sequence of Bacillus sonorensis Strain L12, a Source of Nonribosomal Lipopeptides.</title>
        <authorList>
            <person name="Adimpong D.B."/>
            <person name="Sorensen K.I."/>
            <person name="Nielsen D.S."/>
            <person name="Thorsen L."/>
            <person name="Rasmussen T.B."/>
            <person name="Derkx P.M."/>
            <person name="Jespersen L."/>
        </authorList>
    </citation>
    <scope>NUCLEOTIDE SEQUENCE [LARGE SCALE GENOMIC DNA]</scope>
    <source>
        <strain evidence="1 2">L12</strain>
    </source>
</reference>
<dbReference type="RefSeq" id="WP_006640483.1">
    <property type="nucleotide sequence ID" value="NZ_AOFM01000019.1"/>
</dbReference>